<keyword evidence="4 8" id="KW-0479">Metal-binding</keyword>
<keyword evidence="6 8" id="KW-0378">Hydrolase</keyword>
<dbReference type="AlphaFoldDB" id="A0A832ZK09"/>
<dbReference type="Pfam" id="PF04032">
    <property type="entry name" value="Rpr2"/>
    <property type="match status" value="1"/>
</dbReference>
<feature type="binding site" evidence="8">
    <location>
        <position position="68"/>
    </location>
    <ligand>
        <name>Zn(2+)</name>
        <dbReference type="ChEBI" id="CHEBI:29105"/>
    </ligand>
</feature>
<dbReference type="InterPro" id="IPR007175">
    <property type="entry name" value="Rpr2/Snm1/Rpp21"/>
</dbReference>
<name>A0A832ZK09_9EURY</name>
<comment type="caution">
    <text evidence="9">The sequence shown here is derived from an EMBL/GenBank/DDBJ whole genome shotgun (WGS) entry which is preliminary data.</text>
</comment>
<comment type="subcellular location">
    <subcellularLocation>
        <location evidence="8">Cytoplasm</location>
    </subcellularLocation>
</comment>
<comment type="function">
    <text evidence="8">Part of ribonuclease P, a protein complex that generates mature tRNA molecules by cleaving their 5'-ends.</text>
</comment>
<evidence type="ECO:0000313" key="10">
    <source>
        <dbReference type="Proteomes" id="UP000618343"/>
    </source>
</evidence>
<organism evidence="9 10">
    <name type="scientific">Methanothermococcus okinawensis</name>
    <dbReference type="NCBI Taxonomy" id="155863"/>
    <lineage>
        <taxon>Archaea</taxon>
        <taxon>Methanobacteriati</taxon>
        <taxon>Methanobacteriota</taxon>
        <taxon>Methanomada group</taxon>
        <taxon>Methanococci</taxon>
        <taxon>Methanococcales</taxon>
        <taxon>Methanococcaceae</taxon>
        <taxon>Methanothermococcus</taxon>
    </lineage>
</organism>
<feature type="binding site" evidence="8">
    <location>
        <position position="98"/>
    </location>
    <ligand>
        <name>Zn(2+)</name>
        <dbReference type="ChEBI" id="CHEBI:29105"/>
    </ligand>
</feature>
<accession>A0A832ZK09</accession>
<dbReference type="Proteomes" id="UP000618343">
    <property type="component" value="Unassembled WGS sequence"/>
</dbReference>
<evidence type="ECO:0000256" key="6">
    <source>
        <dbReference type="ARBA" id="ARBA00022801"/>
    </source>
</evidence>
<proteinExistence type="inferred from homology"/>
<dbReference type="InterPro" id="IPR016432">
    <property type="entry name" value="RNP4"/>
</dbReference>
<dbReference type="Gene3D" id="1.20.5.420">
    <property type="entry name" value="Immunoglobulin FC, subunit C"/>
    <property type="match status" value="1"/>
</dbReference>
<gene>
    <name evidence="8" type="primary">rnp4</name>
    <name evidence="9" type="ORF">EYH21_01160</name>
</gene>
<reference evidence="9" key="1">
    <citation type="journal article" date="2020" name="ISME J.">
        <title>Gammaproteobacteria mediating utilization of methyl-, sulfur- and petroleum organic compounds in deep ocean hydrothermal plumes.</title>
        <authorList>
            <person name="Zhou Z."/>
            <person name="Liu Y."/>
            <person name="Pan J."/>
            <person name="Cron B.R."/>
            <person name="Toner B.M."/>
            <person name="Anantharaman K."/>
            <person name="Breier J.A."/>
            <person name="Dick G.J."/>
            <person name="Li M."/>
        </authorList>
    </citation>
    <scope>NUCLEOTIDE SEQUENCE</scope>
    <source>
        <strain evidence="9">SZUA-1471</strain>
    </source>
</reference>
<evidence type="ECO:0000256" key="4">
    <source>
        <dbReference type="ARBA" id="ARBA00022723"/>
    </source>
</evidence>
<feature type="binding site" evidence="8">
    <location>
        <position position="95"/>
    </location>
    <ligand>
        <name>Zn(2+)</name>
        <dbReference type="ChEBI" id="CHEBI:29105"/>
    </ligand>
</feature>
<dbReference type="PANTHER" id="PTHR14742">
    <property type="entry name" value="RIBONUCLEASE P SUBUNIT P21"/>
    <property type="match status" value="1"/>
</dbReference>
<dbReference type="GO" id="GO:0030677">
    <property type="term" value="C:ribonuclease P complex"/>
    <property type="evidence" value="ECO:0007669"/>
    <property type="project" value="UniProtKB-UniRule"/>
</dbReference>
<comment type="similarity">
    <text evidence="8">Belongs to the eukaryotic/archaeal RNase P protein component 4 family.</text>
</comment>
<dbReference type="EMBL" id="DQUO01000008">
    <property type="protein sequence ID" value="HIP90897.1"/>
    <property type="molecule type" value="Genomic_DNA"/>
</dbReference>
<dbReference type="GO" id="GO:0008270">
    <property type="term" value="F:zinc ion binding"/>
    <property type="evidence" value="ECO:0007669"/>
    <property type="project" value="UniProtKB-UniRule"/>
</dbReference>
<dbReference type="GO" id="GO:0001682">
    <property type="term" value="P:tRNA 5'-leader removal"/>
    <property type="evidence" value="ECO:0007669"/>
    <property type="project" value="UniProtKB-UniRule"/>
</dbReference>
<keyword evidence="7 8" id="KW-0862">Zinc</keyword>
<evidence type="ECO:0000256" key="1">
    <source>
        <dbReference type="ARBA" id="ARBA00022490"/>
    </source>
</evidence>
<dbReference type="HAMAP" id="MF_00757">
    <property type="entry name" value="RNase_P_4"/>
    <property type="match status" value="1"/>
</dbReference>
<dbReference type="EC" id="3.1.26.5" evidence="8"/>
<protein>
    <recommendedName>
        <fullName evidence="8">Ribonuclease P protein component 4</fullName>
        <shortName evidence="8">RNase P component 4</shortName>
        <ecNumber evidence="8">3.1.26.5</ecNumber>
    </recommendedName>
    <alternativeName>
        <fullName evidence="8">Rpp21</fullName>
    </alternativeName>
</protein>
<comment type="catalytic activity">
    <reaction evidence="8">
        <text>Endonucleolytic cleavage of RNA, removing 5'-extranucleotides from tRNA precursor.</text>
        <dbReference type="EC" id="3.1.26.5"/>
    </reaction>
</comment>
<comment type="cofactor">
    <cofactor evidence="8">
        <name>Zn(2+)</name>
        <dbReference type="ChEBI" id="CHEBI:29105"/>
    </cofactor>
    <text evidence="8">Binds 1 zinc ion per subunit.</text>
</comment>
<dbReference type="PIRSF" id="PIRSF004878">
    <property type="entry name" value="RNase_P_4"/>
    <property type="match status" value="1"/>
</dbReference>
<keyword evidence="5 8" id="KW-0255">Endonuclease</keyword>
<evidence type="ECO:0000256" key="7">
    <source>
        <dbReference type="ARBA" id="ARBA00022833"/>
    </source>
</evidence>
<feature type="binding site" evidence="8">
    <location>
        <position position="65"/>
    </location>
    <ligand>
        <name>Zn(2+)</name>
        <dbReference type="ChEBI" id="CHEBI:29105"/>
    </ligand>
</feature>
<dbReference type="Gene3D" id="6.20.50.20">
    <property type="match status" value="1"/>
</dbReference>
<sequence length="123" mass="14652">MGYSKRKIKKIKEIALERIEILMNLAEEAYRKGQLERMRRYIELSRRIAMKARVRFPKKWKRRICKKCLTILIYGVNCTVRTVSDKSCPHVAIKCLNCGNVIKIPMVREKKLKRRLKRMASTK</sequence>
<evidence type="ECO:0000313" key="9">
    <source>
        <dbReference type="EMBL" id="HIP90897.1"/>
    </source>
</evidence>
<keyword evidence="1 8" id="KW-0963">Cytoplasm</keyword>
<keyword evidence="3 8" id="KW-0540">Nuclease</keyword>
<comment type="subunit">
    <text evidence="8">Consists of a catalytic RNA component and at least 4-5 protein subunits.</text>
</comment>
<keyword evidence="2 8" id="KW-0819">tRNA processing</keyword>
<evidence type="ECO:0000256" key="5">
    <source>
        <dbReference type="ARBA" id="ARBA00022759"/>
    </source>
</evidence>
<dbReference type="GO" id="GO:0004526">
    <property type="term" value="F:ribonuclease P activity"/>
    <property type="evidence" value="ECO:0007669"/>
    <property type="project" value="UniProtKB-UniRule"/>
</dbReference>
<dbReference type="GO" id="GO:0005737">
    <property type="term" value="C:cytoplasm"/>
    <property type="evidence" value="ECO:0007669"/>
    <property type="project" value="UniProtKB-SubCell"/>
</dbReference>
<evidence type="ECO:0000256" key="3">
    <source>
        <dbReference type="ARBA" id="ARBA00022722"/>
    </source>
</evidence>
<evidence type="ECO:0000256" key="2">
    <source>
        <dbReference type="ARBA" id="ARBA00022694"/>
    </source>
</evidence>
<evidence type="ECO:0000256" key="8">
    <source>
        <dbReference type="HAMAP-Rule" id="MF_00757"/>
    </source>
</evidence>
<dbReference type="PANTHER" id="PTHR14742:SF0">
    <property type="entry name" value="RIBONUCLEASE P PROTEIN SUBUNIT P21"/>
    <property type="match status" value="1"/>
</dbReference>